<dbReference type="Pfam" id="PF00226">
    <property type="entry name" value="DnaJ"/>
    <property type="match status" value="1"/>
</dbReference>
<feature type="compositionally biased region" description="Polar residues" evidence="2">
    <location>
        <begin position="100"/>
        <end position="115"/>
    </location>
</feature>
<feature type="compositionally biased region" description="Basic residues" evidence="2">
    <location>
        <begin position="775"/>
        <end position="784"/>
    </location>
</feature>
<keyword evidence="6" id="KW-1185">Reference proteome</keyword>
<evidence type="ECO:0000259" key="4">
    <source>
        <dbReference type="PROSITE" id="PS50076"/>
    </source>
</evidence>
<evidence type="ECO:0000313" key="5">
    <source>
        <dbReference type="EMBL" id="KAF6039217.1"/>
    </source>
</evidence>
<dbReference type="OrthoDB" id="1507364at2759"/>
<dbReference type="Pfam" id="PF14901">
    <property type="entry name" value="Jiv90"/>
    <property type="match status" value="1"/>
</dbReference>
<dbReference type="SMART" id="SM00271">
    <property type="entry name" value="DnaJ"/>
    <property type="match status" value="1"/>
</dbReference>
<feature type="compositionally biased region" description="Polar residues" evidence="2">
    <location>
        <begin position="363"/>
        <end position="394"/>
    </location>
</feature>
<dbReference type="PROSITE" id="PS50076">
    <property type="entry name" value="DNAJ_2"/>
    <property type="match status" value="1"/>
</dbReference>
<dbReference type="InterPro" id="IPR001623">
    <property type="entry name" value="DnaJ_domain"/>
</dbReference>
<dbReference type="InterPro" id="IPR052317">
    <property type="entry name" value="Viral_replicn-host_int_reg"/>
</dbReference>
<feature type="region of interest" description="Disordered" evidence="2">
    <location>
        <begin position="723"/>
        <end position="784"/>
    </location>
</feature>
<dbReference type="SUPFAM" id="SSF46565">
    <property type="entry name" value="Chaperone J-domain"/>
    <property type="match status" value="1"/>
</dbReference>
<evidence type="ECO:0000256" key="3">
    <source>
        <dbReference type="SAM" id="Phobius"/>
    </source>
</evidence>
<dbReference type="CDD" id="cd06257">
    <property type="entry name" value="DnaJ"/>
    <property type="match status" value="1"/>
</dbReference>
<accession>A0A7J7KM41</accession>
<proteinExistence type="predicted"/>
<protein>
    <recommendedName>
        <fullName evidence="4">J domain-containing protein</fullName>
    </recommendedName>
</protein>
<evidence type="ECO:0000313" key="6">
    <source>
        <dbReference type="Proteomes" id="UP000593567"/>
    </source>
</evidence>
<sequence length="784" mass="86258">MSEPMTEEDLLLSQHSFDIDNFLKDCDVANEFPINVSGHSGLLGPTNIWSSTSSSTACNGFSSFPGLSGRYPAECNNTQWSTYTQSLQGKGSPLKDGSFTPLSQPGSETESDNSWRFDSVSSLDFGKPSADCGHYYPDAASQWGRKGEDSNGIYDPFRGSSVIDDLGSMHMMGAGDREKSPLKRSQSANVRPTFADVMKKPSSPGSEPPPTPSLSSEDPVYGSQDSLNSLQEKKIKPKVFRPAQRRHGGYHVPLPINPDSKYGLDDFEVHEVGAQRSERSFSCGDSIGCSPSPTTTVGSAGEEARAKLCVNGKILTGKSGSASNSRGKANWFDPKRIFQNGGSRSRSESVPCDTILNNNISARSSGVKTGSTRNEPSYINNLHAGNNPKSAKQTNTDRAKPSMNGSSANVNGESTSACNGKHVPPPPPPMSKGPWQMPGCVKLGKIMAVELLKYILLAIMFIMGVIGQALYYIFYHAYVAFATGFTYLAVKVGLNSKSENENDFNSFTQNVEQFTVGLKENIKLPETSEEAMRRLLTCQGKDAYSILGLRFDASEEEIKRYYRRQAVLVHPDKNQQAGAEEAFKILGQAVEYIGTQEKRTLYDEKIKEQQFEEAKKDISNLLAQFQEKMAEAANWIQCTHCGDKHRRYLTEKPVYSARKCNRCQCYHAAKEGEIWAETTFMGFKWHFYACMENQIYDVTAWVSCKPEMANKFHPNSHAVNVKLTTSGGNNRSNSNSFGESLLKNLYPHTPGGSEAAGRQSSPDSHAKANGTFSNKKGKRRARRR</sequence>
<dbReference type="InterPro" id="IPR032843">
    <property type="entry name" value="Jiv"/>
</dbReference>
<keyword evidence="3" id="KW-0812">Transmembrane</keyword>
<dbReference type="PANTHER" id="PTHR44665">
    <property type="entry name" value="DNAJ HOMOLOG SUBFAMILY C MEMBER 14"/>
    <property type="match status" value="1"/>
</dbReference>
<reference evidence="5" key="1">
    <citation type="submission" date="2020-06" db="EMBL/GenBank/DDBJ databases">
        <title>Draft genome of Bugula neritina, a colonial animal packing powerful symbionts and potential medicines.</title>
        <authorList>
            <person name="Rayko M."/>
        </authorList>
    </citation>
    <scope>NUCLEOTIDE SEQUENCE [LARGE SCALE GENOMIC DNA]</scope>
    <source>
        <strain evidence="5">Kwan_BN1</strain>
    </source>
</reference>
<dbReference type="InterPro" id="IPR036869">
    <property type="entry name" value="J_dom_sf"/>
</dbReference>
<gene>
    <name evidence="5" type="ORF">EB796_002487</name>
</gene>
<feature type="domain" description="J" evidence="4">
    <location>
        <begin position="542"/>
        <end position="606"/>
    </location>
</feature>
<feature type="compositionally biased region" description="Low complexity" evidence="2">
    <location>
        <begin position="726"/>
        <end position="736"/>
    </location>
</feature>
<feature type="region of interest" description="Disordered" evidence="2">
    <location>
        <begin position="363"/>
        <end position="431"/>
    </location>
</feature>
<keyword evidence="3" id="KW-0472">Membrane</keyword>
<dbReference type="AlphaFoldDB" id="A0A7J7KM41"/>
<dbReference type="Proteomes" id="UP000593567">
    <property type="component" value="Unassembled WGS sequence"/>
</dbReference>
<feature type="region of interest" description="Disordered" evidence="2">
    <location>
        <begin position="168"/>
        <end position="238"/>
    </location>
</feature>
<name>A0A7J7KM41_BUGNE</name>
<keyword evidence="3" id="KW-1133">Transmembrane helix</keyword>
<dbReference type="PANTHER" id="PTHR44665:SF1">
    <property type="entry name" value="DNAJ HOMOLOG SUBFAMILY C MEMBER 14"/>
    <property type="match status" value="1"/>
</dbReference>
<dbReference type="EMBL" id="VXIV02000291">
    <property type="protein sequence ID" value="KAF6039217.1"/>
    <property type="molecule type" value="Genomic_DNA"/>
</dbReference>
<evidence type="ECO:0000256" key="1">
    <source>
        <dbReference type="SAM" id="Coils"/>
    </source>
</evidence>
<feature type="compositionally biased region" description="Polar residues" evidence="2">
    <location>
        <begin position="403"/>
        <end position="418"/>
    </location>
</feature>
<organism evidence="5 6">
    <name type="scientific">Bugula neritina</name>
    <name type="common">Brown bryozoan</name>
    <name type="synonym">Sertularia neritina</name>
    <dbReference type="NCBI Taxonomy" id="10212"/>
    <lineage>
        <taxon>Eukaryota</taxon>
        <taxon>Metazoa</taxon>
        <taxon>Spiralia</taxon>
        <taxon>Lophotrochozoa</taxon>
        <taxon>Bryozoa</taxon>
        <taxon>Gymnolaemata</taxon>
        <taxon>Cheilostomatida</taxon>
        <taxon>Flustrina</taxon>
        <taxon>Buguloidea</taxon>
        <taxon>Bugulidae</taxon>
        <taxon>Bugula</taxon>
    </lineage>
</organism>
<feature type="transmembrane region" description="Helical" evidence="3">
    <location>
        <begin position="451"/>
        <end position="471"/>
    </location>
</feature>
<dbReference type="PRINTS" id="PR00625">
    <property type="entry name" value="JDOMAIN"/>
</dbReference>
<comment type="caution">
    <text evidence="5">The sequence shown here is derived from an EMBL/GenBank/DDBJ whole genome shotgun (WGS) entry which is preliminary data.</text>
</comment>
<dbReference type="Gene3D" id="1.10.287.110">
    <property type="entry name" value="DnaJ domain"/>
    <property type="match status" value="1"/>
</dbReference>
<feature type="coiled-coil region" evidence="1">
    <location>
        <begin position="604"/>
        <end position="631"/>
    </location>
</feature>
<keyword evidence="1" id="KW-0175">Coiled coil</keyword>
<evidence type="ECO:0000256" key="2">
    <source>
        <dbReference type="SAM" id="MobiDB-lite"/>
    </source>
</evidence>
<feature type="region of interest" description="Disordered" evidence="2">
    <location>
        <begin position="84"/>
        <end position="115"/>
    </location>
</feature>